<dbReference type="RefSeq" id="WP_177165438.1">
    <property type="nucleotide sequence ID" value="NZ_BJUX01000008.1"/>
</dbReference>
<proteinExistence type="predicted"/>
<dbReference type="Proteomes" id="UP000198548">
    <property type="component" value="Unassembled WGS sequence"/>
</dbReference>
<keyword evidence="4" id="KW-1185">Reference proteome</keyword>
<evidence type="ECO:0000313" key="4">
    <source>
        <dbReference type="Proteomes" id="UP000321425"/>
    </source>
</evidence>
<reference evidence="2 3" key="1">
    <citation type="submission" date="2016-10" db="EMBL/GenBank/DDBJ databases">
        <authorList>
            <person name="de Groot N.N."/>
        </authorList>
    </citation>
    <scope>NUCLEOTIDE SEQUENCE [LARGE SCALE GENOMIC DNA]</scope>
    <source>
        <strain evidence="2 3">DSM 19182</strain>
    </source>
</reference>
<name>A0A1H7RN53_9LACT</name>
<accession>A0A1H7RN53</accession>
<dbReference type="AlphaFoldDB" id="A0A1H7RN53"/>
<dbReference type="Proteomes" id="UP000321425">
    <property type="component" value="Unassembled WGS sequence"/>
</dbReference>
<protein>
    <submittedName>
        <fullName evidence="2">Uncharacterized protein</fullName>
    </submittedName>
</protein>
<organism evidence="2 3">
    <name type="scientific">Alkalibacterium putridalgicola</name>
    <dbReference type="NCBI Taxonomy" id="426703"/>
    <lineage>
        <taxon>Bacteria</taxon>
        <taxon>Bacillati</taxon>
        <taxon>Bacillota</taxon>
        <taxon>Bacilli</taxon>
        <taxon>Lactobacillales</taxon>
        <taxon>Carnobacteriaceae</taxon>
        <taxon>Alkalibacterium</taxon>
    </lineage>
</organism>
<dbReference type="EMBL" id="FOBL01000005">
    <property type="protein sequence ID" value="SEL61623.1"/>
    <property type="molecule type" value="Genomic_DNA"/>
</dbReference>
<dbReference type="STRING" id="426703.SAMN04488100_10553"/>
<sequence length="50" mass="5932">MTDDEKAKIILEGLETYLQIDWAFEKFYIKGIKIGLKKIERKEANEKKKS</sequence>
<gene>
    <name evidence="1" type="ORF">APU01nite_09510</name>
    <name evidence="2" type="ORF">SAMN04488100_10553</name>
</gene>
<evidence type="ECO:0000313" key="2">
    <source>
        <dbReference type="EMBL" id="SEL61623.1"/>
    </source>
</evidence>
<reference evidence="1 4" key="2">
    <citation type="submission" date="2019-07" db="EMBL/GenBank/DDBJ databases">
        <title>Whole genome shotgun sequence of Alkalibacterium putridalgicola NBRC 103243.</title>
        <authorList>
            <person name="Hosoyama A."/>
            <person name="Uohara A."/>
            <person name="Ohji S."/>
            <person name="Ichikawa N."/>
        </authorList>
    </citation>
    <scope>NUCLEOTIDE SEQUENCE [LARGE SCALE GENOMIC DNA]</scope>
    <source>
        <strain evidence="1 4">NBRC 103243</strain>
    </source>
</reference>
<evidence type="ECO:0000313" key="1">
    <source>
        <dbReference type="EMBL" id="GEK88912.1"/>
    </source>
</evidence>
<dbReference type="EMBL" id="BJUX01000008">
    <property type="protein sequence ID" value="GEK88912.1"/>
    <property type="molecule type" value="Genomic_DNA"/>
</dbReference>
<evidence type="ECO:0000313" key="3">
    <source>
        <dbReference type="Proteomes" id="UP000198548"/>
    </source>
</evidence>